<evidence type="ECO:0000256" key="6">
    <source>
        <dbReference type="SAM" id="Phobius"/>
    </source>
</evidence>
<evidence type="ECO:0000256" key="2">
    <source>
        <dbReference type="ARBA" id="ARBA00022475"/>
    </source>
</evidence>
<proteinExistence type="predicted"/>
<protein>
    <submittedName>
        <fullName evidence="8">ComEC/Rec2 family competence protein</fullName>
    </submittedName>
</protein>
<feature type="transmembrane region" description="Helical" evidence="6">
    <location>
        <begin position="133"/>
        <end position="153"/>
    </location>
</feature>
<dbReference type="InterPro" id="IPR004477">
    <property type="entry name" value="ComEC_N"/>
</dbReference>
<dbReference type="InterPro" id="IPR052159">
    <property type="entry name" value="Competence_DNA_uptake"/>
</dbReference>
<feature type="transmembrane region" description="Helical" evidence="6">
    <location>
        <begin position="323"/>
        <end position="343"/>
    </location>
</feature>
<feature type="transmembrane region" description="Helical" evidence="6">
    <location>
        <begin position="292"/>
        <end position="311"/>
    </location>
</feature>
<feature type="transmembrane region" description="Helical" evidence="6">
    <location>
        <begin position="6"/>
        <end position="23"/>
    </location>
</feature>
<organism evidence="8 9">
    <name type="scientific">candidate division WWE3 bacterium</name>
    <dbReference type="NCBI Taxonomy" id="2053526"/>
    <lineage>
        <taxon>Bacteria</taxon>
        <taxon>Katanobacteria</taxon>
    </lineage>
</organism>
<dbReference type="PANTHER" id="PTHR30619:SF7">
    <property type="entry name" value="BETA-LACTAMASE DOMAIN PROTEIN"/>
    <property type="match status" value="1"/>
</dbReference>
<evidence type="ECO:0000259" key="7">
    <source>
        <dbReference type="Pfam" id="PF03772"/>
    </source>
</evidence>
<feature type="domain" description="ComEC/Rec2-related protein" evidence="7">
    <location>
        <begin position="91"/>
        <end position="341"/>
    </location>
</feature>
<sequence>MKSVKYYLPLLILSFLVGIRVYVNCFDGTVSKQCIESEESIFTNKEKFPGRYFIKFRESSIELYRKYFPSPHSELLIGMVMGADELGKIPKFKESLKSTGTIHVVVVSGFNINLVFGLVIGLLGSKYKTKNLVIAQIVTLLYSMMTGFEPPVIRAWVMGSLVSWAKYYGRGIDGFRALVFTALLMILIWPYFLLSVSFQLSFLATFGLVTYGNFFQGILRSIFKVESFIVEDLSTTISAQVFVLPIISLYFGRISLVSFIINPLVLWTVPISTVLGSIFLIIGSISHVLGSLIAFFMYPFLDIFTSLIWFFGGFTFSSVSFSANAKTVSIYYLFMLLGAYLVNRNKRKAYESK</sequence>
<dbReference type="EMBL" id="JAAZNV010000013">
    <property type="protein sequence ID" value="NMB91955.1"/>
    <property type="molecule type" value="Genomic_DNA"/>
</dbReference>
<dbReference type="AlphaFoldDB" id="A0A7X9HT75"/>
<keyword evidence="5 6" id="KW-0472">Membrane</keyword>
<comment type="subcellular location">
    <subcellularLocation>
        <location evidence="1">Cell membrane</location>
        <topology evidence="1">Multi-pass membrane protein</topology>
    </subcellularLocation>
</comment>
<evidence type="ECO:0000313" key="9">
    <source>
        <dbReference type="Proteomes" id="UP000590542"/>
    </source>
</evidence>
<comment type="caution">
    <text evidence="8">The sequence shown here is derived from an EMBL/GenBank/DDBJ whole genome shotgun (WGS) entry which is preliminary data.</text>
</comment>
<reference evidence="8 9" key="1">
    <citation type="journal article" date="2020" name="Biotechnol. Biofuels">
        <title>New insights from the biogas microbiome by comprehensive genome-resolved metagenomics of nearly 1600 species originating from multiple anaerobic digesters.</title>
        <authorList>
            <person name="Campanaro S."/>
            <person name="Treu L."/>
            <person name="Rodriguez-R L.M."/>
            <person name="Kovalovszki A."/>
            <person name="Ziels R.M."/>
            <person name="Maus I."/>
            <person name="Zhu X."/>
            <person name="Kougias P.G."/>
            <person name="Basile A."/>
            <person name="Luo G."/>
            <person name="Schluter A."/>
            <person name="Konstantinidis K.T."/>
            <person name="Angelidaki I."/>
        </authorList>
    </citation>
    <scope>NUCLEOTIDE SEQUENCE [LARGE SCALE GENOMIC DNA]</scope>
    <source>
        <strain evidence="8">AS27yjCOA_202</strain>
    </source>
</reference>
<name>A0A7X9HT75_UNCKA</name>
<evidence type="ECO:0000256" key="1">
    <source>
        <dbReference type="ARBA" id="ARBA00004651"/>
    </source>
</evidence>
<keyword evidence="3 6" id="KW-0812">Transmembrane</keyword>
<keyword evidence="4 6" id="KW-1133">Transmembrane helix</keyword>
<keyword evidence="2" id="KW-1003">Cell membrane</keyword>
<evidence type="ECO:0000256" key="5">
    <source>
        <dbReference type="ARBA" id="ARBA00023136"/>
    </source>
</evidence>
<feature type="transmembrane region" description="Helical" evidence="6">
    <location>
        <begin position="198"/>
        <end position="219"/>
    </location>
</feature>
<feature type="transmembrane region" description="Helical" evidence="6">
    <location>
        <begin position="101"/>
        <end position="121"/>
    </location>
</feature>
<evidence type="ECO:0000313" key="8">
    <source>
        <dbReference type="EMBL" id="NMB91955.1"/>
    </source>
</evidence>
<evidence type="ECO:0000256" key="3">
    <source>
        <dbReference type="ARBA" id="ARBA00022692"/>
    </source>
</evidence>
<evidence type="ECO:0000256" key="4">
    <source>
        <dbReference type="ARBA" id="ARBA00022989"/>
    </source>
</evidence>
<dbReference type="Pfam" id="PF03772">
    <property type="entry name" value="Competence"/>
    <property type="match status" value="1"/>
</dbReference>
<gene>
    <name evidence="8" type="ORF">GYA37_03885</name>
</gene>
<feature type="transmembrane region" description="Helical" evidence="6">
    <location>
        <begin position="267"/>
        <end position="285"/>
    </location>
</feature>
<dbReference type="GO" id="GO:0005886">
    <property type="term" value="C:plasma membrane"/>
    <property type="evidence" value="ECO:0007669"/>
    <property type="project" value="UniProtKB-SubCell"/>
</dbReference>
<feature type="transmembrane region" description="Helical" evidence="6">
    <location>
        <begin position="174"/>
        <end position="192"/>
    </location>
</feature>
<accession>A0A7X9HT75</accession>
<dbReference type="Proteomes" id="UP000590542">
    <property type="component" value="Unassembled WGS sequence"/>
</dbReference>
<dbReference type="NCBIfam" id="TIGR00360">
    <property type="entry name" value="ComEC_N-term"/>
    <property type="match status" value="1"/>
</dbReference>
<dbReference type="PANTHER" id="PTHR30619">
    <property type="entry name" value="DNA INTERNALIZATION/COMPETENCE PROTEIN COMEC/REC2"/>
    <property type="match status" value="1"/>
</dbReference>